<protein>
    <submittedName>
        <fullName evidence="3">Uncharacterized protein</fullName>
    </submittedName>
</protein>
<keyword evidence="2" id="KW-0040">ANK repeat</keyword>
<dbReference type="InterPro" id="IPR036770">
    <property type="entry name" value="Ankyrin_rpt-contain_sf"/>
</dbReference>
<dbReference type="PROSITE" id="PS50297">
    <property type="entry name" value="ANK_REP_REGION"/>
    <property type="match status" value="1"/>
</dbReference>
<name>A0A1W1D5B0_9ZZZZ</name>
<organism evidence="3">
    <name type="scientific">hydrothermal vent metagenome</name>
    <dbReference type="NCBI Taxonomy" id="652676"/>
    <lineage>
        <taxon>unclassified sequences</taxon>
        <taxon>metagenomes</taxon>
        <taxon>ecological metagenomes</taxon>
    </lineage>
</organism>
<dbReference type="Pfam" id="PF12796">
    <property type="entry name" value="Ank_2"/>
    <property type="match status" value="1"/>
</dbReference>
<dbReference type="SMART" id="SM00248">
    <property type="entry name" value="ANK"/>
    <property type="match status" value="3"/>
</dbReference>
<evidence type="ECO:0000313" key="3">
    <source>
        <dbReference type="EMBL" id="SFV75804.1"/>
    </source>
</evidence>
<keyword evidence="1" id="KW-0677">Repeat</keyword>
<dbReference type="SUPFAM" id="SSF48403">
    <property type="entry name" value="Ankyrin repeat"/>
    <property type="match status" value="1"/>
</dbReference>
<dbReference type="InterPro" id="IPR051631">
    <property type="entry name" value="Ankyrin-KH/SAM_domain"/>
</dbReference>
<proteinExistence type="predicted"/>
<evidence type="ECO:0000256" key="1">
    <source>
        <dbReference type="ARBA" id="ARBA00022737"/>
    </source>
</evidence>
<gene>
    <name evidence="3" type="ORF">MNB_SM-3-1339</name>
</gene>
<dbReference type="PANTHER" id="PTHR23206:SF8">
    <property type="entry name" value="ANKYRIN REPEAT AND KH DOMAIN-CONTAINING 1"/>
    <property type="match status" value="1"/>
</dbReference>
<dbReference type="EMBL" id="FPHP01000046">
    <property type="protein sequence ID" value="SFV75804.1"/>
    <property type="molecule type" value="Genomic_DNA"/>
</dbReference>
<sequence>MNRWIELLENNDYIGVKRYLQDGADVNDANEQGESVLYNAMKLRCDEDLIFLLIENGADIYDFDEEGVGIFDVAITYNYIEVVRYFLTKNIDPNQTNRKSQFTPLMAAVCYGREEILKMLLENGADKELQDFKGFKAVDFARKMKKKNMLKLLNDEDTQKDMGFSEEV</sequence>
<dbReference type="PANTHER" id="PTHR23206">
    <property type="entry name" value="MASK PROTEIN"/>
    <property type="match status" value="1"/>
</dbReference>
<dbReference type="InterPro" id="IPR002110">
    <property type="entry name" value="Ankyrin_rpt"/>
</dbReference>
<reference evidence="3" key="1">
    <citation type="submission" date="2016-10" db="EMBL/GenBank/DDBJ databases">
        <authorList>
            <person name="de Groot N.N."/>
        </authorList>
    </citation>
    <scope>NUCLEOTIDE SEQUENCE</scope>
</reference>
<dbReference type="AlphaFoldDB" id="A0A1W1D5B0"/>
<evidence type="ECO:0000256" key="2">
    <source>
        <dbReference type="ARBA" id="ARBA00023043"/>
    </source>
</evidence>
<accession>A0A1W1D5B0</accession>
<dbReference type="Gene3D" id="1.25.40.20">
    <property type="entry name" value="Ankyrin repeat-containing domain"/>
    <property type="match status" value="1"/>
</dbReference>
<dbReference type="PROSITE" id="PS50088">
    <property type="entry name" value="ANK_REPEAT"/>
    <property type="match status" value="1"/>
</dbReference>